<evidence type="ECO:0000313" key="1">
    <source>
        <dbReference type="EMBL" id="EOZ93667.1"/>
    </source>
</evidence>
<comment type="caution">
    <text evidence="1">The sequence shown here is derived from an EMBL/GenBank/DDBJ whole genome shotgun (WGS) entry which is preliminary data.</text>
</comment>
<reference evidence="1 2" key="1">
    <citation type="journal article" date="2013" name="Genome Announc.">
        <title>Draft Genome Sequence of Indibacter alkaliphilus Strain LW1T, Isolated from Lonar Lake, a Haloalkaline Lake in the Buldana District of Maharashtra, India.</title>
        <authorList>
            <person name="Singh A."/>
            <person name="Kumar Jangir P."/>
            <person name="Sharma R."/>
            <person name="Singh A."/>
            <person name="Kumar Pinnaka A."/>
            <person name="Shivaji S."/>
        </authorList>
    </citation>
    <scope>NUCLEOTIDE SEQUENCE [LARGE SCALE GENOMIC DNA]</scope>
    <source>
        <strain evidence="2">CCUG 57479 / KCTC 22604 / LW1</strain>
    </source>
</reference>
<sequence>MDRRTAIKSLAITVWGMMVLPGCGPEEDQEVGHLYKNLALDNSQKQTLKSLVDTLLPETDTKGGLELGVDRFLDKLLANCYDVETQESFIKGLDSLEHSAKSSFELSFFEADRNSREKVLLKMNDEEKIEEKAFFDLSKELAVLAYTSSEYFLTNFTNYEMIPGGYDGCVPVPEEPFKI</sequence>
<dbReference type="InterPro" id="IPR027056">
    <property type="entry name" value="Gluconate_2DH_su3"/>
</dbReference>
<dbReference type="RefSeq" id="WP_009033729.1">
    <property type="nucleotide sequence ID" value="NZ_ALWO02000045.1"/>
</dbReference>
<name>S2D2Y6_INDAL</name>
<gene>
    <name evidence="1" type="ORF">A33Q_3613</name>
</gene>
<dbReference type="STRING" id="1189612.A33Q_3613"/>
<dbReference type="eggNOG" id="ENOG50309X8">
    <property type="taxonomic scope" value="Bacteria"/>
</dbReference>
<organism evidence="1 2">
    <name type="scientific">Indibacter alkaliphilus (strain CCUG 57479 / KCTC 22604 / LW1)</name>
    <dbReference type="NCBI Taxonomy" id="1189612"/>
    <lineage>
        <taxon>Bacteria</taxon>
        <taxon>Pseudomonadati</taxon>
        <taxon>Bacteroidota</taxon>
        <taxon>Cytophagia</taxon>
        <taxon>Cytophagales</taxon>
        <taxon>Cyclobacteriaceae</taxon>
    </lineage>
</organism>
<keyword evidence="2" id="KW-1185">Reference proteome</keyword>
<protein>
    <recommendedName>
        <fullName evidence="3">Gluconate 2-dehydrogenase subunit 3</fullName>
    </recommendedName>
</protein>
<dbReference type="AlphaFoldDB" id="S2D2Y6"/>
<dbReference type="OrthoDB" id="6385145at2"/>
<dbReference type="Proteomes" id="UP000006073">
    <property type="component" value="Unassembled WGS sequence"/>
</dbReference>
<dbReference type="EMBL" id="ALWO02000045">
    <property type="protein sequence ID" value="EOZ93667.1"/>
    <property type="molecule type" value="Genomic_DNA"/>
</dbReference>
<dbReference type="Pfam" id="PF13618">
    <property type="entry name" value="Gluconate_2-dh3"/>
    <property type="match status" value="1"/>
</dbReference>
<evidence type="ECO:0008006" key="3">
    <source>
        <dbReference type="Google" id="ProtNLM"/>
    </source>
</evidence>
<accession>S2D2Y6</accession>
<proteinExistence type="predicted"/>
<evidence type="ECO:0000313" key="2">
    <source>
        <dbReference type="Proteomes" id="UP000006073"/>
    </source>
</evidence>